<organism evidence="2 3">
    <name type="scientific">Stenotrophomonas capsici</name>
    <dbReference type="NCBI Taxonomy" id="3110230"/>
    <lineage>
        <taxon>Bacteria</taxon>
        <taxon>Pseudomonadati</taxon>
        <taxon>Pseudomonadota</taxon>
        <taxon>Gammaproteobacteria</taxon>
        <taxon>Lysobacterales</taxon>
        <taxon>Lysobacteraceae</taxon>
        <taxon>Stenotrophomonas</taxon>
    </lineage>
</organism>
<protein>
    <submittedName>
        <fullName evidence="2">DUF2345 domain-containing protein</fullName>
    </submittedName>
</protein>
<feature type="non-terminal residue" evidence="2">
    <location>
        <position position="1"/>
    </location>
</feature>
<dbReference type="InterPro" id="IPR018769">
    <property type="entry name" value="VgrG2_DUF2345"/>
</dbReference>
<dbReference type="RefSeq" id="WP_323439130.1">
    <property type="nucleotide sequence ID" value="NZ_JAYFUH010000248.1"/>
</dbReference>
<dbReference type="EMBL" id="JAYFUH010000248">
    <property type="protein sequence ID" value="MEA5668510.1"/>
    <property type="molecule type" value="Genomic_DNA"/>
</dbReference>
<reference evidence="2 3" key="1">
    <citation type="submission" date="2023-12" db="EMBL/GenBank/DDBJ databases">
        <title>Stenotrophomonas guangdongensis sp. nov., isolated from wilted pepper plants (Capsicum annuum).</title>
        <authorList>
            <person name="Qiu M."/>
            <person name="Li Y."/>
            <person name="Liu Q."/>
            <person name="Zhang X."/>
            <person name="Huang Y."/>
            <person name="Guo R."/>
            <person name="Hu M."/>
            <person name="Zhou J."/>
            <person name="Zhou X."/>
        </authorList>
    </citation>
    <scope>NUCLEOTIDE SEQUENCE [LARGE SCALE GENOMIC DNA]</scope>
    <source>
        <strain evidence="2 3">MH1</strain>
    </source>
</reference>
<accession>A0ABU5V7M6</accession>
<evidence type="ECO:0000259" key="1">
    <source>
        <dbReference type="Pfam" id="PF10106"/>
    </source>
</evidence>
<sequence length="164" mass="16485">ALHWTAGEGLLLASGEHSDTTVMGDARLHAGQAVGMLAAAVDGGVKEGNALSVVTGAGELDVQAQNDKVQIQSRQALRAASAQGVVELAAGKTIHIATAGGASVTIEGGNISFNCPGKITVHAKKKSFVGPVQGDYPLPLFPKSICVECMLKAAASGAPFAALQ</sequence>
<proteinExistence type="predicted"/>
<feature type="domain" description="DUF2345" evidence="1">
    <location>
        <begin position="2"/>
        <end position="131"/>
    </location>
</feature>
<evidence type="ECO:0000313" key="3">
    <source>
        <dbReference type="Proteomes" id="UP001301653"/>
    </source>
</evidence>
<name>A0ABU5V7M6_9GAMM</name>
<dbReference type="Proteomes" id="UP001301653">
    <property type="component" value="Unassembled WGS sequence"/>
</dbReference>
<keyword evidence="3" id="KW-1185">Reference proteome</keyword>
<evidence type="ECO:0000313" key="2">
    <source>
        <dbReference type="EMBL" id="MEA5668510.1"/>
    </source>
</evidence>
<dbReference type="Pfam" id="PF10106">
    <property type="entry name" value="DUF2345"/>
    <property type="match status" value="1"/>
</dbReference>
<gene>
    <name evidence="2" type="ORF">VA603_13255</name>
</gene>
<comment type="caution">
    <text evidence="2">The sequence shown here is derived from an EMBL/GenBank/DDBJ whole genome shotgun (WGS) entry which is preliminary data.</text>
</comment>